<dbReference type="RefSeq" id="WP_043950289.1">
    <property type="nucleotide sequence ID" value="NZ_HG966617.1"/>
</dbReference>
<evidence type="ECO:0000256" key="8">
    <source>
        <dbReference type="ARBA" id="ARBA00043906"/>
    </source>
</evidence>
<evidence type="ECO:0000256" key="6">
    <source>
        <dbReference type="ARBA" id="ARBA00023004"/>
    </source>
</evidence>
<keyword evidence="6 9" id="KW-0408">Iron</keyword>
<dbReference type="EMBL" id="HG966617">
    <property type="protein sequence ID" value="CDO59720.1"/>
    <property type="molecule type" value="Genomic_DNA"/>
</dbReference>
<dbReference type="PRINTS" id="PR00359">
    <property type="entry name" value="BP450"/>
</dbReference>
<dbReference type="Gene3D" id="1.10.630.10">
    <property type="entry name" value="Cytochrome P450"/>
    <property type="match status" value="1"/>
</dbReference>
<evidence type="ECO:0000256" key="9">
    <source>
        <dbReference type="RuleBase" id="RU000461"/>
    </source>
</evidence>
<dbReference type="GO" id="GO:0016705">
    <property type="term" value="F:oxidoreductase activity, acting on paired donors, with incorporation or reduction of molecular oxygen"/>
    <property type="evidence" value="ECO:0007669"/>
    <property type="project" value="InterPro"/>
</dbReference>
<keyword evidence="3 9" id="KW-0349">Heme</keyword>
<dbReference type="InterPro" id="IPR036396">
    <property type="entry name" value="Cyt_P450_sf"/>
</dbReference>
<evidence type="ECO:0000256" key="5">
    <source>
        <dbReference type="ARBA" id="ARBA00023002"/>
    </source>
</evidence>
<dbReference type="GO" id="GO:0020037">
    <property type="term" value="F:heme binding"/>
    <property type="evidence" value="ECO:0007669"/>
    <property type="project" value="InterPro"/>
</dbReference>
<dbReference type="AlphaFoldDB" id="X5MLS2"/>
<dbReference type="GO" id="GO:0004497">
    <property type="term" value="F:monooxygenase activity"/>
    <property type="evidence" value="ECO:0007669"/>
    <property type="project" value="UniProtKB-KW"/>
</dbReference>
<keyword evidence="5 9" id="KW-0560">Oxidoreductase</keyword>
<dbReference type="PATRIC" id="fig|1458461.3.peg.1505"/>
<evidence type="ECO:0000313" key="11">
    <source>
        <dbReference type="Proteomes" id="UP000032160"/>
    </source>
</evidence>
<keyword evidence="7 9" id="KW-0503">Monooxygenase</keyword>
<dbReference type="OrthoDB" id="9801155at2"/>
<dbReference type="InterPro" id="IPR001128">
    <property type="entry name" value="Cyt_P450"/>
</dbReference>
<evidence type="ECO:0000256" key="7">
    <source>
        <dbReference type="ARBA" id="ARBA00023033"/>
    </source>
</evidence>
<dbReference type="Proteomes" id="UP000032160">
    <property type="component" value="Chromosome I"/>
</dbReference>
<dbReference type="HOGENOM" id="CLU_033716_0_0_5"/>
<dbReference type="PROSITE" id="PS00086">
    <property type="entry name" value="CYTOCHROME_P450"/>
    <property type="match status" value="1"/>
</dbReference>
<comment type="function">
    <text evidence="8">Cytochromes P450 are a group of heme-thiolate monooxygenases. They oxidize a variety of structurally unrelated compounds, including steroids, fatty acids, and xenobiotics.</text>
</comment>
<evidence type="ECO:0000313" key="10">
    <source>
        <dbReference type="EMBL" id="CDO59720.1"/>
    </source>
</evidence>
<evidence type="ECO:0000256" key="2">
    <source>
        <dbReference type="ARBA" id="ARBA00010617"/>
    </source>
</evidence>
<keyword evidence="4 9" id="KW-0479">Metal-binding</keyword>
<dbReference type="STRING" id="1458461.BN1012_Phect1506"/>
<dbReference type="Pfam" id="PF00067">
    <property type="entry name" value="p450"/>
    <property type="match status" value="1"/>
</dbReference>
<keyword evidence="11" id="KW-1185">Reference proteome</keyword>
<protein>
    <submittedName>
        <fullName evidence="10">Putative cytochrome P450 hydroxylase</fullName>
    </submittedName>
</protein>
<dbReference type="InterPro" id="IPR017972">
    <property type="entry name" value="Cyt_P450_CS"/>
</dbReference>
<sequence>MTTANQTSPNGAIDVNDIPLAELDVSQPHLFKNDTWRPWFARLRAEAPVHYLADSENGPFWSVTSHDMTKAVDANHKVFSSEEGGIAIVDPQPLDGEQLMRDPSFISMDEPKHATQRKAVSPAVAPKNLAELEPLIRERAADILDNLPVGETFNWVDRVSVELTARMLATLFDFPYERRRDLIRWSDVATAVPKVTGEANDMGARRDALIECATTFYQLWQERAAQPPKFDFVSMLAHGEATKHLSEDPLLMLGNIILLIVGGNDTTRNSISGGVVALNQYPEEYQKLRDTPALIPNMVAETVRWQTPVIHMRRTALEDVELGGKTIRKGDKVVMWYLSGNRDEAVFPDADRLIIDRPNARQHVSFGFGVHRCMGNRLAEMQLRVLWEEIMKRFHTVEVVGEVERLSNNFIRGIASVPVRLHPL</sequence>
<dbReference type="FunFam" id="1.10.630.10:FF:000018">
    <property type="entry name" value="Cytochrome P450 monooxygenase"/>
    <property type="match status" value="1"/>
</dbReference>
<proteinExistence type="inferred from homology"/>
<dbReference type="PANTHER" id="PTHR46696:SF1">
    <property type="entry name" value="CYTOCHROME P450 YJIB-RELATED"/>
    <property type="match status" value="1"/>
</dbReference>
<name>X5MLS2_9HYPH</name>
<organism evidence="10 11">
    <name type="scientific">Candidatus Phaeomarinibacter ectocarpi</name>
    <dbReference type="NCBI Taxonomy" id="1458461"/>
    <lineage>
        <taxon>Bacteria</taxon>
        <taxon>Pseudomonadati</taxon>
        <taxon>Pseudomonadota</taxon>
        <taxon>Alphaproteobacteria</taxon>
        <taxon>Hyphomicrobiales</taxon>
        <taxon>Parvibaculaceae</taxon>
        <taxon>Candidatus Phaeomarinibacter</taxon>
    </lineage>
</organism>
<dbReference type="InterPro" id="IPR002397">
    <property type="entry name" value="Cyt_P450_B"/>
</dbReference>
<comment type="similarity">
    <text evidence="2 9">Belongs to the cytochrome P450 family.</text>
</comment>
<dbReference type="SUPFAM" id="SSF48264">
    <property type="entry name" value="Cytochrome P450"/>
    <property type="match status" value="1"/>
</dbReference>
<evidence type="ECO:0000256" key="1">
    <source>
        <dbReference type="ARBA" id="ARBA00001971"/>
    </source>
</evidence>
<comment type="cofactor">
    <cofactor evidence="1">
        <name>heme</name>
        <dbReference type="ChEBI" id="CHEBI:30413"/>
    </cofactor>
</comment>
<reference evidence="10 11" key="1">
    <citation type="journal article" date="2014" name="Front. Genet.">
        <title>Genome and metabolic network of "Candidatus Phaeomarinobacter ectocarpi" Ec32, a new candidate genus of Alphaproteobacteria frequently associated with brown algae.</title>
        <authorList>
            <person name="Dittami S.M."/>
            <person name="Barbeyron T."/>
            <person name="Boyen C."/>
            <person name="Cambefort J."/>
            <person name="Collet G."/>
            <person name="Delage L."/>
            <person name="Gobet A."/>
            <person name="Groisillier A."/>
            <person name="Leblanc C."/>
            <person name="Michel G."/>
            <person name="Scornet D."/>
            <person name="Siegel A."/>
            <person name="Tapia J.E."/>
            <person name="Tonon T."/>
        </authorList>
    </citation>
    <scope>NUCLEOTIDE SEQUENCE [LARGE SCALE GENOMIC DNA]</scope>
    <source>
        <strain evidence="10 11">Ec32</strain>
    </source>
</reference>
<accession>X5MLS2</accession>
<evidence type="ECO:0000256" key="3">
    <source>
        <dbReference type="ARBA" id="ARBA00022617"/>
    </source>
</evidence>
<gene>
    <name evidence="10" type="ORF">BN1012_Phect1506</name>
</gene>
<evidence type="ECO:0000256" key="4">
    <source>
        <dbReference type="ARBA" id="ARBA00022723"/>
    </source>
</evidence>
<dbReference type="GO" id="GO:0005506">
    <property type="term" value="F:iron ion binding"/>
    <property type="evidence" value="ECO:0007669"/>
    <property type="project" value="InterPro"/>
</dbReference>
<dbReference type="CDD" id="cd11033">
    <property type="entry name" value="CYP142-like"/>
    <property type="match status" value="1"/>
</dbReference>
<dbReference type="KEGG" id="pect:BN1012_Phect1506"/>
<dbReference type="PANTHER" id="PTHR46696">
    <property type="entry name" value="P450, PUTATIVE (EUROFUNG)-RELATED"/>
    <property type="match status" value="1"/>
</dbReference>